<comment type="similarity">
    <text evidence="1 4">Belongs to the eukaryotic ribosomal protein eS7 family.</text>
</comment>
<evidence type="ECO:0000313" key="5">
    <source>
        <dbReference type="EMBL" id="CAD8262638.1"/>
    </source>
</evidence>
<name>A0A7R9UD79_9STRA</name>
<gene>
    <name evidence="5" type="ORF">PPYR1160_LOCUS12140</name>
</gene>
<dbReference type="GO" id="GO:0032040">
    <property type="term" value="C:small-subunit processome"/>
    <property type="evidence" value="ECO:0007669"/>
    <property type="project" value="TreeGrafter"/>
</dbReference>
<dbReference type="GO" id="GO:0006364">
    <property type="term" value="P:rRNA processing"/>
    <property type="evidence" value="ECO:0007669"/>
    <property type="project" value="TreeGrafter"/>
</dbReference>
<dbReference type="PANTHER" id="PTHR11278">
    <property type="entry name" value="40S RIBOSOMAL PROTEIN S7"/>
    <property type="match status" value="1"/>
</dbReference>
<dbReference type="GO" id="GO:0006412">
    <property type="term" value="P:translation"/>
    <property type="evidence" value="ECO:0007669"/>
    <property type="project" value="InterPro"/>
</dbReference>
<reference evidence="5" key="1">
    <citation type="submission" date="2021-01" db="EMBL/GenBank/DDBJ databases">
        <authorList>
            <person name="Corre E."/>
            <person name="Pelletier E."/>
            <person name="Niang G."/>
            <person name="Scheremetjew M."/>
            <person name="Finn R."/>
            <person name="Kale V."/>
            <person name="Holt S."/>
            <person name="Cochrane G."/>
            <person name="Meng A."/>
            <person name="Brown T."/>
            <person name="Cohen L."/>
        </authorList>
    </citation>
    <scope>NUCLEOTIDE SEQUENCE</scope>
    <source>
        <strain evidence="5">CCMP2078</strain>
    </source>
</reference>
<keyword evidence="2 4" id="KW-0689">Ribosomal protein</keyword>
<protein>
    <recommendedName>
        <fullName evidence="4">40S ribosomal protein S7</fullName>
    </recommendedName>
</protein>
<dbReference type="GO" id="GO:0042274">
    <property type="term" value="P:ribosomal small subunit biogenesis"/>
    <property type="evidence" value="ECO:0007669"/>
    <property type="project" value="TreeGrafter"/>
</dbReference>
<dbReference type="EMBL" id="HBEA01015895">
    <property type="protein sequence ID" value="CAD8262638.1"/>
    <property type="molecule type" value="Transcribed_RNA"/>
</dbReference>
<dbReference type="Pfam" id="PF01251">
    <property type="entry name" value="Ribosomal_S7e"/>
    <property type="match status" value="1"/>
</dbReference>
<evidence type="ECO:0000256" key="2">
    <source>
        <dbReference type="ARBA" id="ARBA00022980"/>
    </source>
</evidence>
<dbReference type="AlphaFoldDB" id="A0A7R9UD79"/>
<organism evidence="5">
    <name type="scientific">Pinguiococcus pyrenoidosus</name>
    <dbReference type="NCBI Taxonomy" id="172671"/>
    <lineage>
        <taxon>Eukaryota</taxon>
        <taxon>Sar</taxon>
        <taxon>Stramenopiles</taxon>
        <taxon>Ochrophyta</taxon>
        <taxon>Pinguiophyceae</taxon>
        <taxon>Pinguiochrysidales</taxon>
        <taxon>Pinguiochrysidaceae</taxon>
        <taxon>Pinguiococcus</taxon>
    </lineage>
</organism>
<dbReference type="GO" id="GO:0022627">
    <property type="term" value="C:cytosolic small ribosomal subunit"/>
    <property type="evidence" value="ECO:0007669"/>
    <property type="project" value="TreeGrafter"/>
</dbReference>
<dbReference type="PANTHER" id="PTHR11278:SF0">
    <property type="entry name" value="SMALL RIBOSOMAL SUBUNIT PROTEIN ES7"/>
    <property type="match status" value="1"/>
</dbReference>
<dbReference type="InterPro" id="IPR000554">
    <property type="entry name" value="Ribosomal_eS7"/>
</dbReference>
<evidence type="ECO:0000256" key="4">
    <source>
        <dbReference type="RuleBase" id="RU364105"/>
    </source>
</evidence>
<keyword evidence="3 4" id="KW-0687">Ribonucleoprotein</keyword>
<dbReference type="GO" id="GO:0003735">
    <property type="term" value="F:structural constituent of ribosome"/>
    <property type="evidence" value="ECO:0007669"/>
    <property type="project" value="InterPro"/>
</dbReference>
<evidence type="ECO:0000256" key="3">
    <source>
        <dbReference type="ARBA" id="ARBA00023274"/>
    </source>
</evidence>
<dbReference type="GO" id="GO:0030686">
    <property type="term" value="C:90S preribosome"/>
    <property type="evidence" value="ECO:0007669"/>
    <property type="project" value="TreeGrafter"/>
</dbReference>
<accession>A0A7R9UD79</accession>
<evidence type="ECO:0000256" key="1">
    <source>
        <dbReference type="ARBA" id="ARBA00007820"/>
    </source>
</evidence>
<sequence>MEAKIKKARGQEPDDFELSVANELYQIEMSSSDLKPELRDLYILSAKDMDVGAGRRAVVIFVPYRLLRRFNKIQKRLVNELEKKFTGKHVLIIGQRTILGKAYARSTKTRGPRPRSRTLSAVHDAILQDIVYPTDILGKRTRCRVDGSKTMKVFLDHKDLTSVEGKVDTFAQVYKKLTNKDVAFEFLEEA</sequence>
<proteinExistence type="inferred from homology"/>